<name>A0ABS9NND3_9NEIS</name>
<dbReference type="Pfam" id="PF00903">
    <property type="entry name" value="Glyoxalase"/>
    <property type="match status" value="1"/>
</dbReference>
<dbReference type="PROSITE" id="PS51819">
    <property type="entry name" value="VOC"/>
    <property type="match status" value="1"/>
</dbReference>
<evidence type="ECO:0000313" key="3">
    <source>
        <dbReference type="Proteomes" id="UP001298424"/>
    </source>
</evidence>
<reference evidence="2 3" key="1">
    <citation type="submission" date="2022-02" db="EMBL/GenBank/DDBJ databases">
        <title>Genome sequence data of Kingella unionensis sp. nov. strain CICC 24913 (CCUG 75125).</title>
        <authorList>
            <person name="Xiao M."/>
        </authorList>
    </citation>
    <scope>NUCLEOTIDE SEQUENCE [LARGE SCALE GENOMIC DNA]</scope>
    <source>
        <strain evidence="2 3">CICC 24913</strain>
    </source>
</reference>
<dbReference type="PANTHER" id="PTHR34109">
    <property type="entry name" value="BNAUNNG04460D PROTEIN-RELATED"/>
    <property type="match status" value="1"/>
</dbReference>
<evidence type="ECO:0000259" key="1">
    <source>
        <dbReference type="PROSITE" id="PS51819"/>
    </source>
</evidence>
<comment type="caution">
    <text evidence="2">The sequence shown here is derived from an EMBL/GenBank/DDBJ whole genome shotgun (WGS) entry which is preliminary data.</text>
</comment>
<dbReference type="PANTHER" id="PTHR34109:SF4">
    <property type="entry name" value="LYASE"/>
    <property type="match status" value="1"/>
</dbReference>
<organism evidence="2 3">
    <name type="scientific">Kingella pumchi</name>
    <dbReference type="NCBI Taxonomy" id="2779506"/>
    <lineage>
        <taxon>Bacteria</taxon>
        <taxon>Pseudomonadati</taxon>
        <taxon>Pseudomonadota</taxon>
        <taxon>Betaproteobacteria</taxon>
        <taxon>Neisseriales</taxon>
        <taxon>Neisseriaceae</taxon>
        <taxon>Kingella</taxon>
    </lineage>
</organism>
<proteinExistence type="predicted"/>
<accession>A0ABS9NND3</accession>
<protein>
    <submittedName>
        <fullName evidence="2">VOC family protein</fullName>
    </submittedName>
</protein>
<sequence length="141" mass="15985">MLKKLWCNMMVADVNKSIEFYADVLGFQHVMSVPMGSEEILSQYDPNKVLVYALIKNGDIELMLQEQKSLRDNVPAFADSADISSSAVLYFEVDDLETLAARLKTQCEVVRDLHDTFYGMKEFYVKDLNGYVLGFAQPAAR</sequence>
<keyword evidence="3" id="KW-1185">Reference proteome</keyword>
<dbReference type="InterPro" id="IPR037523">
    <property type="entry name" value="VOC_core"/>
</dbReference>
<dbReference type="InterPro" id="IPR029068">
    <property type="entry name" value="Glyas_Bleomycin-R_OHBP_Dase"/>
</dbReference>
<dbReference type="InterPro" id="IPR004360">
    <property type="entry name" value="Glyas_Fos-R_dOase_dom"/>
</dbReference>
<gene>
    <name evidence="2" type="ORF">MB824_07310</name>
</gene>
<dbReference type="EMBL" id="JAKOOW010000025">
    <property type="protein sequence ID" value="MCG6504300.1"/>
    <property type="molecule type" value="Genomic_DNA"/>
</dbReference>
<dbReference type="RefSeq" id="WP_238747641.1">
    <property type="nucleotide sequence ID" value="NZ_JAKOOW010000025.1"/>
</dbReference>
<dbReference type="Gene3D" id="3.10.180.10">
    <property type="entry name" value="2,3-Dihydroxybiphenyl 1,2-Dioxygenase, domain 1"/>
    <property type="match status" value="1"/>
</dbReference>
<feature type="domain" description="VOC" evidence="1">
    <location>
        <begin position="3"/>
        <end position="138"/>
    </location>
</feature>
<dbReference type="Proteomes" id="UP001298424">
    <property type="component" value="Unassembled WGS sequence"/>
</dbReference>
<evidence type="ECO:0000313" key="2">
    <source>
        <dbReference type="EMBL" id="MCG6504300.1"/>
    </source>
</evidence>
<dbReference type="SUPFAM" id="SSF54593">
    <property type="entry name" value="Glyoxalase/Bleomycin resistance protein/Dihydroxybiphenyl dioxygenase"/>
    <property type="match status" value="1"/>
</dbReference>